<feature type="coiled-coil region" evidence="1">
    <location>
        <begin position="170"/>
        <end position="197"/>
    </location>
</feature>
<protein>
    <submittedName>
        <fullName evidence="4">Mrp family chromosome partitioning ATPase</fullName>
    </submittedName>
</protein>
<feature type="region of interest" description="Disordered" evidence="2">
    <location>
        <begin position="1"/>
        <end position="27"/>
    </location>
</feature>
<evidence type="ECO:0000256" key="2">
    <source>
        <dbReference type="SAM" id="MobiDB-lite"/>
    </source>
</evidence>
<evidence type="ECO:0000256" key="3">
    <source>
        <dbReference type="SAM" id="Phobius"/>
    </source>
</evidence>
<feature type="compositionally biased region" description="Polar residues" evidence="2">
    <location>
        <begin position="213"/>
        <end position="224"/>
    </location>
</feature>
<feature type="transmembrane region" description="Helical" evidence="3">
    <location>
        <begin position="45"/>
        <end position="65"/>
    </location>
</feature>
<keyword evidence="5" id="KW-1185">Reference proteome</keyword>
<name>A0A7X0H3M6_9BACT</name>
<gene>
    <name evidence="4" type="ORF">HNQ40_000488</name>
</gene>
<evidence type="ECO:0000256" key="1">
    <source>
        <dbReference type="SAM" id="Coils"/>
    </source>
</evidence>
<keyword evidence="3" id="KW-1133">Transmembrane helix</keyword>
<dbReference type="InterPro" id="IPR050445">
    <property type="entry name" value="Bact_polysacc_biosynth/exp"/>
</dbReference>
<keyword evidence="1" id="KW-0175">Coiled coil</keyword>
<keyword evidence="3" id="KW-0472">Membrane</keyword>
<dbReference type="GO" id="GO:0004713">
    <property type="term" value="F:protein tyrosine kinase activity"/>
    <property type="evidence" value="ECO:0007669"/>
    <property type="project" value="TreeGrafter"/>
</dbReference>
<feature type="compositionally biased region" description="Low complexity" evidence="2">
    <location>
        <begin position="15"/>
        <end position="27"/>
    </location>
</feature>
<dbReference type="PANTHER" id="PTHR32309:SF13">
    <property type="entry name" value="FERRIC ENTEROBACTIN TRANSPORT PROTEIN FEPE"/>
    <property type="match status" value="1"/>
</dbReference>
<dbReference type="PANTHER" id="PTHR32309">
    <property type="entry name" value="TYROSINE-PROTEIN KINASE"/>
    <property type="match status" value="1"/>
</dbReference>
<accession>A0A7X0H3M6</accession>
<dbReference type="AlphaFoldDB" id="A0A7X0H3M6"/>
<sequence>MATNRGGKSGRPAPTSKTSRSDATSAADAGQVTRWWMRLSGRGRWLLLAGVIGTGAGAAAGWWGWGQVTHEAQGHVRLGSAHKLMGLISEDADSVSTAGNLRMDEVVERELAELRRLSGDGDQPQGLAITVQRSPEAPTRLDLSAIADDPDVATDAVRAILAAYQSSTALDEDASRAQALETALAKLTERKSQAAAARTRLAEAQAAMRSGAADQTPSNTSPLNTEDPEWSNAVWAQAQAQRNSERLAQRMEELELLSVPSVEQVAALDPEAAVWWGRVRGLNQQLAEAIWPPNPAMAKRLQERVTLETKLQSRAADTRIVPLSETGGAFGAVRVSQTQELLEQSVQAQQAADERVAQLEPRLAAWQNLQADVTRAEKLLAEQEAVVSQLDPGTGVRLIEAGMTSPDASIWRDTRPWAATAGGLAGALVGVFGCGLMFLLDKRVRRSRDGGLVGSAVPVLGAVPTTDDSSTEATEPGEQPMEVASIQSVRAVLESKMRNGGEGQLPGGAFAVTGIAAGSGATSVAVGLAVSMALSGSRVLLIDLAWLQKPAGTGTDEDAARQGLGVDGVIEALGYLDDEDREAIALGDANDLGFGAILTGMSLRRSVVQTRVPGLSVLSAMGQAKTLREEWTGRVSSRWLSKLMEVARRGGYTATILDAGSATGSVEGMLGCAAADGTVVVVSGGQSQADYDKAVTRLKLVGATILGTVLNRSDAKRMDPNANGRIPGRASAVGGTTGSGIFAAAIEARAGGHSADGGSGMVAAPLPRVEDAPPTDDSAPEQPATAPAQDITPRQEASDVPPTTAGVDPFAEPPAEVRPTPVRQPPAKTSRDAAVPAKRAPEELIAEAFSTDQDDTPPPADGETDSPETPQPEVHVSDDVMDQLVDHAIRSAQRPRSPQPAPPGESGS</sequence>
<dbReference type="Proteomes" id="UP000541810">
    <property type="component" value="Unassembled WGS sequence"/>
</dbReference>
<dbReference type="InterPro" id="IPR027417">
    <property type="entry name" value="P-loop_NTPase"/>
</dbReference>
<evidence type="ECO:0000313" key="5">
    <source>
        <dbReference type="Proteomes" id="UP000541810"/>
    </source>
</evidence>
<dbReference type="RefSeq" id="WP_184676040.1">
    <property type="nucleotide sequence ID" value="NZ_JACHGY010000001.1"/>
</dbReference>
<feature type="region of interest" description="Disordered" evidence="2">
    <location>
        <begin position="204"/>
        <end position="227"/>
    </location>
</feature>
<feature type="region of interest" description="Disordered" evidence="2">
    <location>
        <begin position="752"/>
        <end position="908"/>
    </location>
</feature>
<reference evidence="4 5" key="1">
    <citation type="submission" date="2020-08" db="EMBL/GenBank/DDBJ databases">
        <title>Genomic Encyclopedia of Type Strains, Phase IV (KMG-IV): sequencing the most valuable type-strain genomes for metagenomic binning, comparative biology and taxonomic classification.</title>
        <authorList>
            <person name="Goeker M."/>
        </authorList>
    </citation>
    <scope>NUCLEOTIDE SEQUENCE [LARGE SCALE GENOMIC DNA]</scope>
    <source>
        <strain evidence="4 5">DSM 103725</strain>
    </source>
</reference>
<evidence type="ECO:0000313" key="4">
    <source>
        <dbReference type="EMBL" id="MBB6428682.1"/>
    </source>
</evidence>
<feature type="transmembrane region" description="Helical" evidence="3">
    <location>
        <begin position="417"/>
        <end position="440"/>
    </location>
</feature>
<dbReference type="GO" id="GO:0005886">
    <property type="term" value="C:plasma membrane"/>
    <property type="evidence" value="ECO:0007669"/>
    <property type="project" value="TreeGrafter"/>
</dbReference>
<dbReference type="EMBL" id="JACHGY010000001">
    <property type="protein sequence ID" value="MBB6428682.1"/>
    <property type="molecule type" value="Genomic_DNA"/>
</dbReference>
<dbReference type="SUPFAM" id="SSF52540">
    <property type="entry name" value="P-loop containing nucleoside triphosphate hydrolases"/>
    <property type="match status" value="1"/>
</dbReference>
<proteinExistence type="predicted"/>
<dbReference type="Gene3D" id="3.40.50.300">
    <property type="entry name" value="P-loop containing nucleotide triphosphate hydrolases"/>
    <property type="match status" value="1"/>
</dbReference>
<keyword evidence="3" id="KW-0812">Transmembrane</keyword>
<organism evidence="4 5">
    <name type="scientific">Algisphaera agarilytica</name>
    <dbReference type="NCBI Taxonomy" id="1385975"/>
    <lineage>
        <taxon>Bacteria</taxon>
        <taxon>Pseudomonadati</taxon>
        <taxon>Planctomycetota</taxon>
        <taxon>Phycisphaerae</taxon>
        <taxon>Phycisphaerales</taxon>
        <taxon>Phycisphaeraceae</taxon>
        <taxon>Algisphaera</taxon>
    </lineage>
</organism>
<comment type="caution">
    <text evidence="4">The sequence shown here is derived from an EMBL/GenBank/DDBJ whole genome shotgun (WGS) entry which is preliminary data.</text>
</comment>
<feature type="compositionally biased region" description="Pro residues" evidence="2">
    <location>
        <begin position="897"/>
        <end position="908"/>
    </location>
</feature>